<comment type="caution">
    <text evidence="1">The sequence shown here is derived from an EMBL/GenBank/DDBJ whole genome shotgun (WGS) entry which is preliminary data.</text>
</comment>
<protein>
    <submittedName>
        <fullName evidence="1">Uncharacterized protein</fullName>
    </submittedName>
</protein>
<organism evidence="1 2">
    <name type="scientific">Cronobacter sakazakii</name>
    <name type="common">Enterobacter sakazakii</name>
    <dbReference type="NCBI Taxonomy" id="28141"/>
    <lineage>
        <taxon>Bacteria</taxon>
        <taxon>Pseudomonadati</taxon>
        <taxon>Pseudomonadota</taxon>
        <taxon>Gammaproteobacteria</taxon>
        <taxon>Enterobacterales</taxon>
        <taxon>Enterobacteriaceae</taxon>
        <taxon>Cronobacter</taxon>
    </lineage>
</organism>
<dbReference type="Proteomes" id="UP000244856">
    <property type="component" value="Unassembled WGS sequence"/>
</dbReference>
<proteinExistence type="predicted"/>
<gene>
    <name evidence="1" type="ORF">B7T07_21800</name>
</gene>
<dbReference type="EMBL" id="NCTU01000030">
    <property type="protein sequence ID" value="PUW01255.1"/>
    <property type="molecule type" value="Genomic_DNA"/>
</dbReference>
<reference evidence="1 2" key="1">
    <citation type="submission" date="2017-04" db="EMBL/GenBank/DDBJ databases">
        <title>Cronobacter sakazakii, ST83 Lineage Isolates.</title>
        <authorList>
            <person name="Chase H."/>
            <person name="Tall B."/>
            <person name="Gopinath G."/>
            <person name="Lehner A."/>
        </authorList>
    </citation>
    <scope>NUCLEOTIDE SEQUENCE [LARGE SCALE GENOMIC DNA]</scope>
    <source>
        <strain evidence="1 2">MOD1_Comp15</strain>
    </source>
</reference>
<name>A0AA44Z6H0_CROSK</name>
<dbReference type="AlphaFoldDB" id="A0AA44Z6H0"/>
<accession>A0AA44Z6H0</accession>
<evidence type="ECO:0000313" key="2">
    <source>
        <dbReference type="Proteomes" id="UP000244856"/>
    </source>
</evidence>
<evidence type="ECO:0000313" key="1">
    <source>
        <dbReference type="EMBL" id="PUW01255.1"/>
    </source>
</evidence>
<sequence length="203" mass="23296">MQLFHGTRQRFDKFDVAYKGTGESGNIAASWFTDNFKGASNHALLKNRNPGLPLVYRCELKAGAIIANHRQPLTEQPEIVDRFKSGLPVDIEFGNGLNRFVLKKPCYTKYKGKMVYSGHTPVETDELIRLYLTCGIQGVYDWEGEFTDSYLHGTTTVIFDTDAVSIIDRIEYGSDDWHRWLSEYREKNCVLEREQEVQQAHHG</sequence>
<dbReference type="RefSeq" id="WP_045348494.1">
    <property type="nucleotide sequence ID" value="NZ_NCTU01000030.1"/>
</dbReference>